<keyword evidence="2" id="KW-1185">Reference proteome</keyword>
<gene>
    <name evidence="1" type="ORF">TNCV_1663871</name>
</gene>
<accession>A0A8X6S4H3</accession>
<dbReference type="EMBL" id="BMAU01021220">
    <property type="protein sequence ID" value="GFY00348.1"/>
    <property type="molecule type" value="Genomic_DNA"/>
</dbReference>
<evidence type="ECO:0000313" key="1">
    <source>
        <dbReference type="EMBL" id="GFY00348.1"/>
    </source>
</evidence>
<dbReference type="AlphaFoldDB" id="A0A8X6S4H3"/>
<sequence length="121" mass="14121">MARSGWNHVDWGRIMFSNKSRFQLRPDDNRRRVWSPPEKRAGPAFIISLLHAKQALNQELWSGVQFLLTAGCLWSSLEAHLQRSGNVDELARQLEKIWQEMPQEITRVLYHFMPLHVAACI</sequence>
<evidence type="ECO:0000313" key="2">
    <source>
        <dbReference type="Proteomes" id="UP000887159"/>
    </source>
</evidence>
<proteinExistence type="predicted"/>
<comment type="caution">
    <text evidence="1">The sequence shown here is derived from an EMBL/GenBank/DDBJ whole genome shotgun (WGS) entry which is preliminary data.</text>
</comment>
<name>A0A8X6S4H3_TRICX</name>
<dbReference type="Proteomes" id="UP000887159">
    <property type="component" value="Unassembled WGS sequence"/>
</dbReference>
<reference evidence="1" key="1">
    <citation type="submission" date="2020-08" db="EMBL/GenBank/DDBJ databases">
        <title>Multicomponent nature underlies the extraordinary mechanical properties of spider dragline silk.</title>
        <authorList>
            <person name="Kono N."/>
            <person name="Nakamura H."/>
            <person name="Mori M."/>
            <person name="Yoshida Y."/>
            <person name="Ohtoshi R."/>
            <person name="Malay A.D."/>
            <person name="Moran D.A.P."/>
            <person name="Tomita M."/>
            <person name="Numata K."/>
            <person name="Arakawa K."/>
        </authorList>
    </citation>
    <scope>NUCLEOTIDE SEQUENCE</scope>
</reference>
<protein>
    <submittedName>
        <fullName evidence="1">Transposable element Tc1 transposase</fullName>
    </submittedName>
</protein>
<organism evidence="1 2">
    <name type="scientific">Trichonephila clavipes</name>
    <name type="common">Golden silk orbweaver</name>
    <name type="synonym">Nephila clavipes</name>
    <dbReference type="NCBI Taxonomy" id="2585209"/>
    <lineage>
        <taxon>Eukaryota</taxon>
        <taxon>Metazoa</taxon>
        <taxon>Ecdysozoa</taxon>
        <taxon>Arthropoda</taxon>
        <taxon>Chelicerata</taxon>
        <taxon>Arachnida</taxon>
        <taxon>Araneae</taxon>
        <taxon>Araneomorphae</taxon>
        <taxon>Entelegynae</taxon>
        <taxon>Araneoidea</taxon>
        <taxon>Nephilidae</taxon>
        <taxon>Trichonephila</taxon>
    </lineage>
</organism>